<reference evidence="8" key="1">
    <citation type="journal article" date="2019" name="Int. J. Syst. Evol. Microbiol.">
        <title>The Global Catalogue of Microorganisms (GCM) 10K type strain sequencing project: providing services to taxonomists for standard genome sequencing and annotation.</title>
        <authorList>
            <consortium name="The Broad Institute Genomics Platform"/>
            <consortium name="The Broad Institute Genome Sequencing Center for Infectious Disease"/>
            <person name="Wu L."/>
            <person name="Ma J."/>
        </authorList>
    </citation>
    <scope>NUCLEOTIDE SEQUENCE [LARGE SCALE GENOMIC DNA]</scope>
    <source>
        <strain evidence="8">CGMCC 1.12125</strain>
    </source>
</reference>
<dbReference type="InterPro" id="IPR027417">
    <property type="entry name" value="P-loop_NTPase"/>
</dbReference>
<dbReference type="PROSITE" id="PS00211">
    <property type="entry name" value="ABC_TRANSPORTER_1"/>
    <property type="match status" value="1"/>
</dbReference>
<keyword evidence="2" id="KW-0813">Transport</keyword>
<dbReference type="Gene3D" id="3.40.50.300">
    <property type="entry name" value="P-loop containing nucleotide triphosphate hydrolases"/>
    <property type="match status" value="1"/>
</dbReference>
<dbReference type="InterPro" id="IPR003439">
    <property type="entry name" value="ABC_transporter-like_ATP-bd"/>
</dbReference>
<name>A0ABV8XYD5_9MICC</name>
<dbReference type="PANTHER" id="PTHR43776">
    <property type="entry name" value="TRANSPORT ATP-BINDING PROTEIN"/>
    <property type="match status" value="1"/>
</dbReference>
<evidence type="ECO:0000256" key="5">
    <source>
        <dbReference type="SAM" id="MobiDB-lite"/>
    </source>
</evidence>
<dbReference type="InterPro" id="IPR003593">
    <property type="entry name" value="AAA+_ATPase"/>
</dbReference>
<dbReference type="PROSITE" id="PS50893">
    <property type="entry name" value="ABC_TRANSPORTER_2"/>
    <property type="match status" value="1"/>
</dbReference>
<dbReference type="SMART" id="SM00382">
    <property type="entry name" value="AAA"/>
    <property type="match status" value="1"/>
</dbReference>
<evidence type="ECO:0000256" key="4">
    <source>
        <dbReference type="ARBA" id="ARBA00022840"/>
    </source>
</evidence>
<proteinExistence type="inferred from homology"/>
<evidence type="ECO:0000313" key="8">
    <source>
        <dbReference type="Proteomes" id="UP001595965"/>
    </source>
</evidence>
<dbReference type="NCBIfam" id="TIGR01727">
    <property type="entry name" value="oligo_HPY"/>
    <property type="match status" value="1"/>
</dbReference>
<feature type="region of interest" description="Disordered" evidence="5">
    <location>
        <begin position="357"/>
        <end position="377"/>
    </location>
</feature>
<dbReference type="Proteomes" id="UP001595965">
    <property type="component" value="Unassembled WGS sequence"/>
</dbReference>
<dbReference type="InterPro" id="IPR050319">
    <property type="entry name" value="ABC_transp_ATP-bind"/>
</dbReference>
<evidence type="ECO:0000256" key="2">
    <source>
        <dbReference type="ARBA" id="ARBA00022448"/>
    </source>
</evidence>
<keyword evidence="4 7" id="KW-0067">ATP-binding</keyword>
<comment type="caution">
    <text evidence="7">The sequence shown here is derived from an EMBL/GenBank/DDBJ whole genome shotgun (WGS) entry which is preliminary data.</text>
</comment>
<evidence type="ECO:0000256" key="1">
    <source>
        <dbReference type="ARBA" id="ARBA00005417"/>
    </source>
</evidence>
<keyword evidence="3" id="KW-0547">Nucleotide-binding</keyword>
<sequence length="377" mass="40873">MSSHAQAVDDAKTGLGDRAQVGTAHPDHEPMLSVQNIVQEFESRGPGGVKEGVVHAVSDISFDLMPGETLGIVGETGSGKSTLARAIIQVDRPKSGSVIFRDQDLTVLGRKELKKVWANFQMVYQDPFSSLNPRWRIEDVVAEPLDSHRDLSRAERRTKVRELLELVGLDPDVYLRRRPMELSGGQAQRVAIARAIALNPAVIICDEAISSLDVLIQAQVINLFEKLRVELGLSYLFIAHDLATVKQVSDRVGVLYLGQLAEIAPSDRLYETPRHPYTRALLDSVPGLDPDTGVTKRPITLPGDVPSPLDPPSGCRFRTRCPFAQEICATKEPVLESCDGGGMAACHFPLDDEGLPTNGHPARAGMGGGRSPEAVDA</sequence>
<gene>
    <name evidence="7" type="ORF">ACFO0K_08285</name>
</gene>
<dbReference type="InterPro" id="IPR013563">
    <property type="entry name" value="Oligopep_ABC_C"/>
</dbReference>
<accession>A0ABV8XYD5</accession>
<dbReference type="PANTHER" id="PTHR43776:SF7">
    <property type="entry name" value="D,D-DIPEPTIDE TRANSPORT ATP-BINDING PROTEIN DDPF-RELATED"/>
    <property type="match status" value="1"/>
</dbReference>
<evidence type="ECO:0000313" key="7">
    <source>
        <dbReference type="EMBL" id="MFC4429678.1"/>
    </source>
</evidence>
<dbReference type="Pfam" id="PF08352">
    <property type="entry name" value="oligo_HPY"/>
    <property type="match status" value="1"/>
</dbReference>
<feature type="domain" description="ABC transporter" evidence="6">
    <location>
        <begin position="32"/>
        <end position="282"/>
    </location>
</feature>
<dbReference type="Pfam" id="PF00005">
    <property type="entry name" value="ABC_tran"/>
    <property type="match status" value="1"/>
</dbReference>
<organism evidence="7 8">
    <name type="scientific">Citricoccus alkalitolerans</name>
    <dbReference type="NCBI Taxonomy" id="246603"/>
    <lineage>
        <taxon>Bacteria</taxon>
        <taxon>Bacillati</taxon>
        <taxon>Actinomycetota</taxon>
        <taxon>Actinomycetes</taxon>
        <taxon>Micrococcales</taxon>
        <taxon>Micrococcaceae</taxon>
        <taxon>Citricoccus</taxon>
    </lineage>
</organism>
<comment type="similarity">
    <text evidence="1">Belongs to the ABC transporter superfamily.</text>
</comment>
<evidence type="ECO:0000259" key="6">
    <source>
        <dbReference type="PROSITE" id="PS50893"/>
    </source>
</evidence>
<dbReference type="RefSeq" id="WP_344227960.1">
    <property type="nucleotide sequence ID" value="NZ_BAAALH010000002.1"/>
</dbReference>
<evidence type="ECO:0000256" key="3">
    <source>
        <dbReference type="ARBA" id="ARBA00022741"/>
    </source>
</evidence>
<dbReference type="SUPFAM" id="SSF52540">
    <property type="entry name" value="P-loop containing nucleoside triphosphate hydrolases"/>
    <property type="match status" value="1"/>
</dbReference>
<protein>
    <submittedName>
        <fullName evidence="7">ABC transporter ATP-binding protein</fullName>
    </submittedName>
</protein>
<dbReference type="CDD" id="cd03257">
    <property type="entry name" value="ABC_NikE_OppD_transporters"/>
    <property type="match status" value="1"/>
</dbReference>
<dbReference type="GO" id="GO:0005524">
    <property type="term" value="F:ATP binding"/>
    <property type="evidence" value="ECO:0007669"/>
    <property type="project" value="UniProtKB-KW"/>
</dbReference>
<dbReference type="InterPro" id="IPR017871">
    <property type="entry name" value="ABC_transporter-like_CS"/>
</dbReference>
<feature type="region of interest" description="Disordered" evidence="5">
    <location>
        <begin position="1"/>
        <end position="28"/>
    </location>
</feature>
<dbReference type="EMBL" id="JBHSEN010000001">
    <property type="protein sequence ID" value="MFC4429678.1"/>
    <property type="molecule type" value="Genomic_DNA"/>
</dbReference>
<keyword evidence="8" id="KW-1185">Reference proteome</keyword>